<accession>A0ABR0Q7L2</accession>
<evidence type="ECO:0000313" key="2">
    <source>
        <dbReference type="Proteomes" id="UP001358586"/>
    </source>
</evidence>
<gene>
    <name evidence="1" type="ORF">PVK06_010660</name>
</gene>
<evidence type="ECO:0008006" key="3">
    <source>
        <dbReference type="Google" id="ProtNLM"/>
    </source>
</evidence>
<dbReference type="EMBL" id="JARKNE010000004">
    <property type="protein sequence ID" value="KAK5834978.1"/>
    <property type="molecule type" value="Genomic_DNA"/>
</dbReference>
<dbReference type="SUPFAM" id="SSF56219">
    <property type="entry name" value="DNase I-like"/>
    <property type="match status" value="1"/>
</dbReference>
<evidence type="ECO:0000313" key="1">
    <source>
        <dbReference type="EMBL" id="KAK5834978.1"/>
    </source>
</evidence>
<protein>
    <recommendedName>
        <fullName evidence="3">Endonuclease/exonuclease/phosphatase domain-containing protein</fullName>
    </recommendedName>
</protein>
<proteinExistence type="predicted"/>
<keyword evidence="2" id="KW-1185">Reference proteome</keyword>
<reference evidence="1 2" key="1">
    <citation type="submission" date="2023-03" db="EMBL/GenBank/DDBJ databases">
        <title>WGS of Gossypium arboreum.</title>
        <authorList>
            <person name="Yu D."/>
        </authorList>
    </citation>
    <scope>NUCLEOTIDE SEQUENCE [LARGE SCALE GENOMIC DNA]</scope>
    <source>
        <tissue evidence="1">Leaf</tissue>
    </source>
</reference>
<dbReference type="Proteomes" id="UP001358586">
    <property type="component" value="Chromosome 4"/>
</dbReference>
<organism evidence="1 2">
    <name type="scientific">Gossypium arboreum</name>
    <name type="common">Tree cotton</name>
    <name type="synonym">Gossypium nanking</name>
    <dbReference type="NCBI Taxonomy" id="29729"/>
    <lineage>
        <taxon>Eukaryota</taxon>
        <taxon>Viridiplantae</taxon>
        <taxon>Streptophyta</taxon>
        <taxon>Embryophyta</taxon>
        <taxon>Tracheophyta</taxon>
        <taxon>Spermatophyta</taxon>
        <taxon>Magnoliopsida</taxon>
        <taxon>eudicotyledons</taxon>
        <taxon>Gunneridae</taxon>
        <taxon>Pentapetalae</taxon>
        <taxon>rosids</taxon>
        <taxon>malvids</taxon>
        <taxon>Malvales</taxon>
        <taxon>Malvaceae</taxon>
        <taxon>Malvoideae</taxon>
        <taxon>Gossypium</taxon>
    </lineage>
</organism>
<name>A0ABR0Q7L2_GOSAR</name>
<dbReference type="Gene3D" id="3.60.10.10">
    <property type="entry name" value="Endonuclease/exonuclease/phosphatase"/>
    <property type="match status" value="1"/>
</dbReference>
<sequence length="145" mass="16545">MLGLRVNGKGVSENFRLKSIGRATVSDRDIGAVHMWIGNEQNSTWVFCSTIYASPQRNRRHMLWDYLNSMVESCDEPWLIAGDFDSILDMSKRRGDAATFRNGCAHFQEFLFNNGLRDLVVVNLVLHGVEEGYLNVWTGSGEFYF</sequence>
<dbReference type="InterPro" id="IPR036691">
    <property type="entry name" value="Endo/exonu/phosph_ase_sf"/>
</dbReference>
<comment type="caution">
    <text evidence="1">The sequence shown here is derived from an EMBL/GenBank/DDBJ whole genome shotgun (WGS) entry which is preliminary data.</text>
</comment>